<dbReference type="InterPro" id="IPR052344">
    <property type="entry name" value="Transposase-related"/>
</dbReference>
<organism evidence="4 5">
    <name type="scientific">Asticcacaulis excentricus (strain ATCC 15261 / DSM 4724 / KCTC 12464 / NCIMB 9791 / VKM B-1370 / CB 48)</name>
    <dbReference type="NCBI Taxonomy" id="573065"/>
    <lineage>
        <taxon>Bacteria</taxon>
        <taxon>Pseudomonadati</taxon>
        <taxon>Pseudomonadota</taxon>
        <taxon>Alphaproteobacteria</taxon>
        <taxon>Caulobacterales</taxon>
        <taxon>Caulobacteraceae</taxon>
        <taxon>Asticcacaulis</taxon>
    </lineage>
</organism>
<name>E8RNG7_ASTEC</name>
<evidence type="ECO:0000313" key="5">
    <source>
        <dbReference type="Proteomes" id="UP000001492"/>
    </source>
</evidence>
<dbReference type="KEGG" id="aex:Astex_0096"/>
<reference evidence="5" key="1">
    <citation type="submission" date="2010-12" db="EMBL/GenBank/DDBJ databases">
        <title>Complete sequence of chromosome 1 of Asticcacaulis excentricus CB 48.</title>
        <authorList>
            <consortium name="US DOE Joint Genome Institute"/>
            <person name="Lucas S."/>
            <person name="Copeland A."/>
            <person name="Lapidus A."/>
            <person name="Cheng J.-F."/>
            <person name="Bruce D."/>
            <person name="Goodwin L."/>
            <person name="Pitluck S."/>
            <person name="Teshima H."/>
            <person name="Davenport K."/>
            <person name="Detter J.C."/>
            <person name="Han C."/>
            <person name="Tapia R."/>
            <person name="Land M."/>
            <person name="Hauser L."/>
            <person name="Jeffries C."/>
            <person name="Kyrpides N."/>
            <person name="Ivanova N."/>
            <person name="Ovchinnikova G."/>
            <person name="Brun Y.V."/>
            <person name="Woyke T."/>
        </authorList>
    </citation>
    <scope>NUCLEOTIDE SEQUENCE [LARGE SCALE GENOMIC DNA]</scope>
    <source>
        <strain evidence="5">ATCC 15261 / DSM 4724 / KCTC 12464 / NCIMB 9791 / VKM B-1370 / CB 48</strain>
    </source>
</reference>
<dbReference type="Pfam" id="PF20042">
    <property type="entry name" value="DUF6444"/>
    <property type="match status" value="1"/>
</dbReference>
<feature type="domain" description="DUF6444" evidence="3">
    <location>
        <begin position="4"/>
        <end position="67"/>
    </location>
</feature>
<dbReference type="HOGENOM" id="CLU_039294_0_1_5"/>
<feature type="compositionally biased region" description="Basic and acidic residues" evidence="1">
    <location>
        <begin position="36"/>
        <end position="46"/>
    </location>
</feature>
<gene>
    <name evidence="4" type="ordered locus">Astex_0096</name>
</gene>
<feature type="domain" description="Transposase IS66 central" evidence="2">
    <location>
        <begin position="162"/>
        <end position="422"/>
    </location>
</feature>
<dbReference type="InterPro" id="IPR045618">
    <property type="entry name" value="DUF6444"/>
</dbReference>
<sequence length="456" mass="50794">MIRPPLRPLSDKEKDALIAEQAELLRQQGAMIEDLVRRLKDLEQRGGKPRKTSKNSHQPPSSDGPGKGNRSGGGGKKPRPSRPGVSRRLAETPNRTERVFASECRHCHADVSGLSQHVRCRYDHIDLPPIQPVVTRVELMGGRCRCGKRFRAPAPQSMPTGSPFGPGIRSLVMYLHHSHHVSFERLSRIMSELFGLKISEGGIGNIFKSLKGKMATACEAITARLRTASIVASDETTTRVSGVTQWQWSFSSEKAVLHKIAPSRAKSVPQDVMAGHYPDVWVSDRYGGQQELAKDHQVCLAHVLRDIQYAIDSGDSVFAPKIRDHLRWCIRVGKRRPDLKDNTLRAYAARADDKLDQLLALPAAHPAGAYLKKQIKGWRTKFFVFMTNRNVPPTNNISEREIRPSVVFRKVTNGFRSQWGADIHAGYRSITGTARLSGETPYAAIRRLVDGNFSLA</sequence>
<dbReference type="AlphaFoldDB" id="E8RNG7"/>
<feature type="compositionally biased region" description="Gly residues" evidence="1">
    <location>
        <begin position="65"/>
        <end position="75"/>
    </location>
</feature>
<dbReference type="InterPro" id="IPR004291">
    <property type="entry name" value="Transposase_IS66_central"/>
</dbReference>
<dbReference type="eggNOG" id="COG3464">
    <property type="taxonomic scope" value="Bacteria"/>
</dbReference>
<dbReference type="OrthoDB" id="7244131at2"/>
<feature type="region of interest" description="Disordered" evidence="1">
    <location>
        <begin position="36"/>
        <end position="95"/>
    </location>
</feature>
<evidence type="ECO:0000259" key="2">
    <source>
        <dbReference type="Pfam" id="PF03050"/>
    </source>
</evidence>
<dbReference type="EMBL" id="CP002395">
    <property type="protein sequence ID" value="ADU11798.1"/>
    <property type="molecule type" value="Genomic_DNA"/>
</dbReference>
<evidence type="ECO:0000259" key="3">
    <source>
        <dbReference type="Pfam" id="PF20042"/>
    </source>
</evidence>
<dbReference type="RefSeq" id="WP_013477632.1">
    <property type="nucleotide sequence ID" value="NC_014816.1"/>
</dbReference>
<dbReference type="PANTHER" id="PTHR33678">
    <property type="entry name" value="BLL1576 PROTEIN"/>
    <property type="match status" value="1"/>
</dbReference>
<keyword evidence="5" id="KW-1185">Reference proteome</keyword>
<protein>
    <submittedName>
        <fullName evidence="4">Transposase IS66</fullName>
    </submittedName>
</protein>
<proteinExistence type="predicted"/>
<dbReference type="PANTHER" id="PTHR33678:SF2">
    <property type="match status" value="1"/>
</dbReference>
<evidence type="ECO:0000256" key="1">
    <source>
        <dbReference type="SAM" id="MobiDB-lite"/>
    </source>
</evidence>
<dbReference type="Proteomes" id="UP000001492">
    <property type="component" value="Chromosome 1"/>
</dbReference>
<dbReference type="Pfam" id="PF03050">
    <property type="entry name" value="DDE_Tnp_IS66"/>
    <property type="match status" value="1"/>
</dbReference>
<dbReference type="NCBIfam" id="NF033517">
    <property type="entry name" value="transpos_IS66"/>
    <property type="match status" value="1"/>
</dbReference>
<accession>E8RNG7</accession>
<evidence type="ECO:0000313" key="4">
    <source>
        <dbReference type="EMBL" id="ADU11798.1"/>
    </source>
</evidence>